<dbReference type="Pfam" id="PF05186">
    <property type="entry name" value="Dpy-30"/>
    <property type="match status" value="1"/>
</dbReference>
<feature type="compositionally biased region" description="Polar residues" evidence="3">
    <location>
        <begin position="105"/>
        <end position="115"/>
    </location>
</feature>
<dbReference type="Gene3D" id="1.20.890.10">
    <property type="entry name" value="cAMP-dependent protein kinase regulatory subunit, dimerization-anchoring domain"/>
    <property type="match status" value="1"/>
</dbReference>
<evidence type="ECO:0000256" key="3">
    <source>
        <dbReference type="SAM" id="MobiDB-lite"/>
    </source>
</evidence>
<evidence type="ECO:0000313" key="5">
    <source>
        <dbReference type="Proteomes" id="UP000550707"/>
    </source>
</evidence>
<name>A0A7J8DPI7_MOLMO</name>
<dbReference type="AlphaFoldDB" id="A0A7J8DPI7"/>
<dbReference type="InParanoid" id="A0A7J8DPI7"/>
<dbReference type="InterPro" id="IPR049630">
    <property type="entry name" value="DYDC-like_DD"/>
</dbReference>
<sequence>MSLTARSMWFTHRMETDYLKRCYGNCLSQALAEVAKIRPSDPIEYLAHWLYHYKKITKAEEPLICVAGPTKKTIFLQNTKPLEKESLKQEGLPGTSSVTPAMPQQIPSDSSGQTD</sequence>
<dbReference type="GO" id="GO:0048188">
    <property type="term" value="C:Set1C/COMPASS complex"/>
    <property type="evidence" value="ECO:0007669"/>
    <property type="project" value="InterPro"/>
</dbReference>
<dbReference type="FunFam" id="1.20.890.10:FF:000012">
    <property type="entry name" value="DPY30 domain containing 2"/>
    <property type="match status" value="1"/>
</dbReference>
<dbReference type="PANTHER" id="PTHR23356">
    <property type="entry name" value="DPY30-RELATED"/>
    <property type="match status" value="1"/>
</dbReference>
<dbReference type="InterPro" id="IPR007858">
    <property type="entry name" value="Dpy-30_motif"/>
</dbReference>
<evidence type="ECO:0000256" key="1">
    <source>
        <dbReference type="ARBA" id="ARBA00010849"/>
    </source>
</evidence>
<comment type="similarity">
    <text evidence="1">Belongs to the dpy-30 family.</text>
</comment>
<evidence type="ECO:0000313" key="4">
    <source>
        <dbReference type="EMBL" id="KAF6424802.1"/>
    </source>
</evidence>
<dbReference type="Proteomes" id="UP000550707">
    <property type="component" value="Unassembled WGS sequence"/>
</dbReference>
<dbReference type="CDD" id="cd22966">
    <property type="entry name" value="DD_DYDC-like"/>
    <property type="match status" value="1"/>
</dbReference>
<accession>A0A7J8DPI7</accession>
<keyword evidence="5" id="KW-1185">Reference proteome</keyword>
<dbReference type="EMBL" id="JACASF010000017">
    <property type="protein sequence ID" value="KAF6424802.1"/>
    <property type="molecule type" value="Genomic_DNA"/>
</dbReference>
<comment type="caution">
    <text evidence="4">The sequence shown here is derived from an EMBL/GenBank/DDBJ whole genome shotgun (WGS) entry which is preliminary data.</text>
</comment>
<evidence type="ECO:0000256" key="2">
    <source>
        <dbReference type="ARBA" id="ARBA00068748"/>
    </source>
</evidence>
<reference evidence="4 5" key="1">
    <citation type="journal article" date="2020" name="Nature">
        <title>Six reference-quality genomes reveal evolution of bat adaptations.</title>
        <authorList>
            <person name="Jebb D."/>
            <person name="Huang Z."/>
            <person name="Pippel M."/>
            <person name="Hughes G.M."/>
            <person name="Lavrichenko K."/>
            <person name="Devanna P."/>
            <person name="Winkler S."/>
            <person name="Jermiin L.S."/>
            <person name="Skirmuntt E.C."/>
            <person name="Katzourakis A."/>
            <person name="Burkitt-Gray L."/>
            <person name="Ray D.A."/>
            <person name="Sullivan K.A.M."/>
            <person name="Roscito J.G."/>
            <person name="Kirilenko B.M."/>
            <person name="Davalos L.M."/>
            <person name="Corthals A.P."/>
            <person name="Power M.L."/>
            <person name="Jones G."/>
            <person name="Ransome R.D."/>
            <person name="Dechmann D.K.N."/>
            <person name="Locatelli A.G."/>
            <person name="Puechmaille S.J."/>
            <person name="Fedrigo O."/>
            <person name="Jarvis E.D."/>
            <person name="Hiller M."/>
            <person name="Vernes S.C."/>
            <person name="Myers E.W."/>
            <person name="Teeling E.C."/>
        </authorList>
    </citation>
    <scope>NUCLEOTIDE SEQUENCE [LARGE SCALE GENOMIC DNA]</scope>
    <source>
        <strain evidence="4">MMolMol1</strain>
        <tissue evidence="4">Muscle</tissue>
    </source>
</reference>
<feature type="region of interest" description="Disordered" evidence="3">
    <location>
        <begin position="85"/>
        <end position="115"/>
    </location>
</feature>
<protein>
    <recommendedName>
        <fullName evidence="2">DPY30 domain-containing protein 2</fullName>
    </recommendedName>
</protein>
<gene>
    <name evidence="4" type="ORF">HJG59_004211</name>
</gene>
<dbReference type="PANTHER" id="PTHR23356:SF3">
    <property type="entry name" value="DPY30 DOMAIN-CONTAINING PROTEIN 2"/>
    <property type="match status" value="1"/>
</dbReference>
<proteinExistence type="inferred from homology"/>
<organism evidence="4 5">
    <name type="scientific">Molossus molossus</name>
    <name type="common">Pallas' mastiff bat</name>
    <name type="synonym">Vespertilio molossus</name>
    <dbReference type="NCBI Taxonomy" id="27622"/>
    <lineage>
        <taxon>Eukaryota</taxon>
        <taxon>Metazoa</taxon>
        <taxon>Chordata</taxon>
        <taxon>Craniata</taxon>
        <taxon>Vertebrata</taxon>
        <taxon>Euteleostomi</taxon>
        <taxon>Mammalia</taxon>
        <taxon>Eutheria</taxon>
        <taxon>Laurasiatheria</taxon>
        <taxon>Chiroptera</taxon>
        <taxon>Yangochiroptera</taxon>
        <taxon>Molossidae</taxon>
        <taxon>Molossus</taxon>
    </lineage>
</organism>
<dbReference type="FunCoup" id="A0A7J8DPI7">
    <property type="interactions" value="20"/>
</dbReference>
<dbReference type="InterPro" id="IPR037856">
    <property type="entry name" value="Sdc1/DPY30"/>
</dbReference>